<keyword evidence="3" id="KW-0479">Metal-binding</keyword>
<evidence type="ECO:0000256" key="4">
    <source>
        <dbReference type="ARBA" id="ARBA00022737"/>
    </source>
</evidence>
<keyword evidence="9" id="KW-0804">Transcription</keyword>
<dbReference type="PANTHER" id="PTHR45944:SF3">
    <property type="entry name" value="ZINC FINGER PROTEIN 40"/>
    <property type="match status" value="1"/>
</dbReference>
<feature type="compositionally biased region" description="Basic and acidic residues" evidence="14">
    <location>
        <begin position="1378"/>
        <end position="1389"/>
    </location>
</feature>
<proteinExistence type="predicted"/>
<dbReference type="GO" id="GO:0005634">
    <property type="term" value="C:nucleus"/>
    <property type="evidence" value="ECO:0007669"/>
    <property type="project" value="UniProtKB-SubCell"/>
</dbReference>
<feature type="region of interest" description="Disordered" evidence="14">
    <location>
        <begin position="634"/>
        <end position="659"/>
    </location>
</feature>
<dbReference type="PROSITE" id="PS00028">
    <property type="entry name" value="ZINC_FINGER_C2H2_1"/>
    <property type="match status" value="3"/>
</dbReference>
<evidence type="ECO:0000256" key="11">
    <source>
        <dbReference type="ARBA" id="ARBA00065386"/>
    </source>
</evidence>
<reference evidence="18 19" key="2">
    <citation type="journal article" date="2021" name="J. Hered.">
        <title>Feather Gene Expression Elucidates the Developmental Basis of Plumage Iridescence in African Starlings.</title>
        <authorList>
            <person name="Rubenstein D.R."/>
            <person name="Corvelo A."/>
            <person name="MacManes M.D."/>
            <person name="Maia R."/>
            <person name="Narzisi G."/>
            <person name="Rousaki A."/>
            <person name="Vandenabeele P."/>
            <person name="Shawkey M.D."/>
            <person name="Solomon J."/>
        </authorList>
    </citation>
    <scope>NUCLEOTIDE SEQUENCE [LARGE SCALE GENOMIC DNA]</scope>
    <source>
        <strain evidence="18">SS15</strain>
    </source>
</reference>
<dbReference type="InterPro" id="IPR013087">
    <property type="entry name" value="Znf_C2H2_type"/>
</dbReference>
<evidence type="ECO:0000256" key="7">
    <source>
        <dbReference type="ARBA" id="ARBA00023015"/>
    </source>
</evidence>
<dbReference type="EMBL" id="JADDUC010000006">
    <property type="protein sequence ID" value="KAG0133352.1"/>
    <property type="molecule type" value="Genomic_DNA"/>
</dbReference>
<dbReference type="PROSITE" id="PS51811">
    <property type="entry name" value="ZF_CCHC_HIVEP"/>
    <property type="match status" value="1"/>
</dbReference>
<feature type="compositionally biased region" description="Polar residues" evidence="14">
    <location>
        <begin position="1093"/>
        <end position="1103"/>
    </location>
</feature>
<feature type="compositionally biased region" description="Polar residues" evidence="14">
    <location>
        <begin position="953"/>
        <end position="989"/>
    </location>
</feature>
<feature type="region of interest" description="Disordered" evidence="14">
    <location>
        <begin position="1759"/>
        <end position="1785"/>
    </location>
</feature>
<evidence type="ECO:0000256" key="5">
    <source>
        <dbReference type="ARBA" id="ARBA00022771"/>
    </source>
</evidence>
<feature type="region of interest" description="Disordered" evidence="14">
    <location>
        <begin position="1655"/>
        <end position="1722"/>
    </location>
</feature>
<evidence type="ECO:0000256" key="8">
    <source>
        <dbReference type="ARBA" id="ARBA00023125"/>
    </source>
</evidence>
<feature type="compositionally biased region" description="Polar residues" evidence="14">
    <location>
        <begin position="253"/>
        <end position="284"/>
    </location>
</feature>
<keyword evidence="4" id="KW-0677">Repeat</keyword>
<feature type="compositionally biased region" description="Acidic residues" evidence="14">
    <location>
        <begin position="1670"/>
        <end position="1692"/>
    </location>
</feature>
<feature type="compositionally biased region" description="Low complexity" evidence="14">
    <location>
        <begin position="315"/>
        <end position="325"/>
    </location>
</feature>
<evidence type="ECO:0000256" key="6">
    <source>
        <dbReference type="ARBA" id="ARBA00022833"/>
    </source>
</evidence>
<feature type="compositionally biased region" description="Low complexity" evidence="14">
    <location>
        <begin position="1409"/>
        <end position="1420"/>
    </location>
</feature>
<dbReference type="GO" id="GO:0000981">
    <property type="term" value="F:DNA-binding transcription factor activity, RNA polymerase II-specific"/>
    <property type="evidence" value="ECO:0007669"/>
    <property type="project" value="TreeGrafter"/>
</dbReference>
<evidence type="ECO:0000256" key="3">
    <source>
        <dbReference type="ARBA" id="ARBA00022723"/>
    </source>
</evidence>
<feature type="compositionally biased region" description="Polar residues" evidence="14">
    <location>
        <begin position="136"/>
        <end position="156"/>
    </location>
</feature>
<evidence type="ECO:0000256" key="12">
    <source>
        <dbReference type="ARBA" id="ARBA00068197"/>
    </source>
</evidence>
<feature type="domain" description="C2H2-type" evidence="15">
    <location>
        <begin position="1609"/>
        <end position="1638"/>
    </location>
</feature>
<keyword evidence="19" id="KW-1185">Reference proteome</keyword>
<evidence type="ECO:0000313" key="17">
    <source>
        <dbReference type="EMBL" id="KAG0133352.1"/>
    </source>
</evidence>
<dbReference type="GO" id="GO:0008270">
    <property type="term" value="F:zinc ion binding"/>
    <property type="evidence" value="ECO:0007669"/>
    <property type="project" value="UniProtKB-KW"/>
</dbReference>
<feature type="region of interest" description="Disordered" evidence="14">
    <location>
        <begin position="188"/>
        <end position="284"/>
    </location>
</feature>
<keyword evidence="6" id="KW-0862">Zinc</keyword>
<evidence type="ECO:0000259" key="15">
    <source>
        <dbReference type="PROSITE" id="PS50157"/>
    </source>
</evidence>
<feature type="compositionally biased region" description="Polar residues" evidence="14">
    <location>
        <begin position="709"/>
        <end position="724"/>
    </location>
</feature>
<feature type="compositionally biased region" description="Polar residues" evidence="14">
    <location>
        <begin position="924"/>
        <end position="935"/>
    </location>
</feature>
<keyword evidence="8" id="KW-0238">DNA-binding</keyword>
<dbReference type="OrthoDB" id="10042249at2759"/>
<gene>
    <name evidence="18" type="ORF">IHE44_0000644</name>
    <name evidence="17" type="ORF">IHE44_011173</name>
</gene>
<name>A0A835P2S1_9PASS</name>
<feature type="region of interest" description="Disordered" evidence="14">
    <location>
        <begin position="1346"/>
        <end position="1394"/>
    </location>
</feature>
<dbReference type="FunFam" id="3.30.160.60:FF:001151">
    <property type="entry name" value="zinc finger homeobox protein 3"/>
    <property type="match status" value="1"/>
</dbReference>
<feature type="compositionally biased region" description="Polar residues" evidence="14">
    <location>
        <begin position="1112"/>
        <end position="1121"/>
    </location>
</feature>
<feature type="compositionally biased region" description="Acidic residues" evidence="14">
    <location>
        <begin position="639"/>
        <end position="659"/>
    </location>
</feature>
<evidence type="ECO:0000256" key="9">
    <source>
        <dbReference type="ARBA" id="ARBA00023163"/>
    </source>
</evidence>
<feature type="domain" description="C2H2-type" evidence="15">
    <location>
        <begin position="1581"/>
        <end position="1608"/>
    </location>
</feature>
<organism evidence="17">
    <name type="scientific">Lamprotornis superbus</name>
    <dbReference type="NCBI Taxonomy" id="245042"/>
    <lineage>
        <taxon>Eukaryota</taxon>
        <taxon>Metazoa</taxon>
        <taxon>Chordata</taxon>
        <taxon>Craniata</taxon>
        <taxon>Vertebrata</taxon>
        <taxon>Euteleostomi</taxon>
        <taxon>Archelosauria</taxon>
        <taxon>Archosauria</taxon>
        <taxon>Dinosauria</taxon>
        <taxon>Saurischia</taxon>
        <taxon>Theropoda</taxon>
        <taxon>Coelurosauria</taxon>
        <taxon>Aves</taxon>
        <taxon>Neognathae</taxon>
        <taxon>Neoaves</taxon>
        <taxon>Telluraves</taxon>
        <taxon>Australaves</taxon>
        <taxon>Passeriformes</taxon>
        <taxon>Sturnidae</taxon>
        <taxon>Lamprotornis</taxon>
    </lineage>
</organism>
<feature type="compositionally biased region" description="Low complexity" evidence="14">
    <location>
        <begin position="1830"/>
        <end position="1846"/>
    </location>
</feature>
<dbReference type="FunFam" id="3.30.160.60:FF:000594">
    <property type="entry name" value="Transcription factor HIVEP2"/>
    <property type="match status" value="1"/>
</dbReference>
<keyword evidence="7" id="KW-0805">Transcription regulation</keyword>
<feature type="region of interest" description="Disordered" evidence="14">
    <location>
        <begin position="306"/>
        <end position="326"/>
    </location>
</feature>
<dbReference type="InterPro" id="IPR034729">
    <property type="entry name" value="Znf_CCHC_HIVEP"/>
</dbReference>
<dbReference type="FunFam" id="3.30.160.60:FF:000033">
    <property type="entry name" value="Immunodeficiency virus type I enhancer binding protein 1"/>
    <property type="match status" value="1"/>
</dbReference>
<dbReference type="EMBL" id="JADDUC020000001">
    <property type="protein sequence ID" value="KAI1243072.1"/>
    <property type="molecule type" value="Genomic_DNA"/>
</dbReference>
<evidence type="ECO:0000256" key="14">
    <source>
        <dbReference type="SAM" id="MobiDB-lite"/>
    </source>
</evidence>
<protein>
    <recommendedName>
        <fullName evidence="12">Zinc finger protein 40</fullName>
    </recommendedName>
</protein>
<feature type="compositionally biased region" description="Polar residues" evidence="14">
    <location>
        <begin position="1693"/>
        <end position="1709"/>
    </location>
</feature>
<feature type="domain" description="C2H2-type" evidence="15">
    <location>
        <begin position="583"/>
        <end position="606"/>
    </location>
</feature>
<evidence type="ECO:0000256" key="10">
    <source>
        <dbReference type="ARBA" id="ARBA00023242"/>
    </source>
</evidence>
<accession>A0A835P2S1</accession>
<feature type="region of interest" description="Disordered" evidence="14">
    <location>
        <begin position="1407"/>
        <end position="1441"/>
    </location>
</feature>
<evidence type="ECO:0000313" key="18">
    <source>
        <dbReference type="EMBL" id="KAI1243072.1"/>
    </source>
</evidence>
<reference evidence="17" key="1">
    <citation type="submission" date="2020-10" db="EMBL/GenBank/DDBJ databases">
        <title>Feather gene expression reveals the developmental basis of iridescence in African starlings.</title>
        <authorList>
            <person name="Rubenstein D.R."/>
        </authorList>
    </citation>
    <scope>NUCLEOTIDE SEQUENCE</scope>
    <source>
        <strain evidence="17">SS15</strain>
        <tissue evidence="17">Liver</tissue>
    </source>
</reference>
<feature type="compositionally biased region" description="Basic and acidic residues" evidence="14">
    <location>
        <begin position="1346"/>
        <end position="1358"/>
    </location>
</feature>
<feature type="compositionally biased region" description="Low complexity" evidence="14">
    <location>
        <begin position="2177"/>
        <end position="2191"/>
    </location>
</feature>
<comment type="subunit">
    <text evidence="11">Interacts with UTP4.</text>
</comment>
<evidence type="ECO:0000256" key="1">
    <source>
        <dbReference type="ARBA" id="ARBA00004123"/>
    </source>
</evidence>
<dbReference type="PANTHER" id="PTHR45944">
    <property type="entry name" value="SCHNURRI, ISOFORM F"/>
    <property type="match status" value="1"/>
</dbReference>
<dbReference type="Pfam" id="PF00096">
    <property type="entry name" value="zf-C2H2"/>
    <property type="match status" value="4"/>
</dbReference>
<sequence length="2297" mass="250430">MLSFHMERTISIFENHKEREENEVSLKSEPSEAFGLLQFTWAITDPCIWWMPMTHSPKYQLQKIQSFQKLRVMICKVNLEKIKVQKSCKEPFLLLAKGKDKHHSPLAVERGRFCMLLSPRHVDVQNKDSLSMGPSVPQQAKHNSSSNTSESEGQQTKLKKHKNNLMEQKTNREETALLFGQEITDAGTRGTQDTIKGVKRKKIVSENHLKKIPKSPLRSPAEAKVKQNVDSSPLKALPDASEHARAQDHLPVQNGNQCTKQNGGALSSEISVETTKSETSMQTKLSLTHQSLDLCKQVAGDTDANQLNSAEKKPPSNSSSSNTKTDSNECINFVDCSTSSPCTRTAFDVLLKAMEPELNTLAQECPPYGMQIEKLRPNKTVSTSSSLTSNTISVQNQSASSQQEFAAGPHYYPLNNVHVATTAKTGQAQGQSVSHSQDLITKTSQQNHQVVMCPSLTRSLVQQQNQENPKLQQIYSIAVTSSVVHTSSSTVTQVFSQNPLVASSSSPLSINTSSSTHLSIGPVYNSAQIASVVNHGVEQICNLLKDQKPKKLGKYVCEYCNRACAKPSVLQKHIRSHTGERPYPCVTCGFSFKTKSNLYKHKKSHAHAIKLGLVLQPDSGGLFLSHDSDKALSIHSDVEESGESEDEGTADERQDDQELEPAQLMKVISSAETLQKESPIPLSNPNCIPGDSSLHDAEPQFDLKPMGRRTSSSSDIPKSPFTPTEKSKQVFLLSVPSLDCLPITRSNSMPTTSYSAVPPNVIPPSHPLRGSQSFDDKIGSLYDDVFVSGPATPLNQGGHPRTLVRQAAIEDSSTGESQGLGPVRSVEEGYLGCNLSNESLLQRSKSLAQGSNLEKTKKSPQVRGTMFECETCRNRYRKLENFENHKKFYCSELHGPKTKAAIREPEHKTAPNSTQPQILHYRVTTSTGVWEQTPQIRKRRKMKSVGDDDDPQQNDTSIPSKNTEGQSKPANSSSLSKHSATTVVGSQQPSKLLLQNSQIQLVARSTDHTTEPKMAPLIEKQASSAVQEKVELKRQGTGISVIQHTNSLSRNSSFEKSESFERVSPVSSQETNKVAKHRSLNTVVIQEDRHSHVSTPQRHQPLSSEPPRGEVQGSQLVSNERSVPLQPSRLVRQHNIQVPEILVTEEPDREQENQCSDPEKTERFNWPQRSETLSKLPTEKLPPKKKRIRLAEMEHSSAESSVDSTLSRSLSQESSLSHASSFSTSLDKDETLKTENLSKAEPVSKSSEFLMIPAGSHALAVPGPHYREMRRAASEQISCTQPSMEVVDYRSKSFDCGSMSPSKPVPLVEVATPKVSSANGAAGHVPLLERRRGPFVCTTEPLENHLLDPDVTQHEKSSKASTSDLPDHQSSDTGVSETLKKSPESEDLKSSTSPVFVVRKPSELSPVNSQSSLLKAVSSSQERRSPSNSDESTHISSPGQAKPVATLAVMNAGEMQRLSFPSLKTTTNFTWCYLMKRKPLHLLQNDQKISAYSTWTVSPNNPNPLGLSTKVALSLLNSKQKVEKPLYTLARTTHPRSDVLVYSSKWKNSLTKWKQKQFVFQVVYKSNEDYVYVRGRGRGKYICEECGIRCKKPSMLKKHIRTHTDVRPYHCNYCNFSFKTKGNLTKHMKSKAHSKKCMDLGVSVGLIDDQDGEEEFGEKQRFGYDRSGYDVEESDGGDEDENDNEDDDEDSQAESVLSTTPSVTASPQHHPSRHGLQDAASTDDDIRLPDCFTGAHTDSMDGLPKALLTKMTVLSTVQSVSRTSRSPAESSLQEAHEGKVQERGVGPCGADAALTDIAPASPGRHMSVDYPDTDTALGHSLISTAALTKSTPSISSPSSPADHSMPTTVPSPYTEIPEEKPAAEPRAPQTHLFSHLPLHSQQQAKAPYGMVPVGGIQVVPAGLATYSTFVPIQAGPVQLTIPAVSVIHRTTSALGETGGTAAGTTTNPVGVAEVNSVVPCIPIGQVSVPGIQGLGTPNLQPLPPLGMETVNILGLANTNIAPQMRPPGITLNAVGLQVLTAGAAPQGTPSPQGHLPGLQILNIALPTLIPSVSPASADGHGASEAPTAGSKAGEVHLEPAPVGFPVAEAGLTGRDASPQAVAGGQRYGGKSHPEPTPLSNPVGPGKADPEKTDLTNPSKPKRDLPALQVKRAAPAEPRSKVNPNTLTKSPVHRTVTPDRQVPRPAAPPQRQNTVQFSDGSSDDEDRLRIMNQRDLSNSTPESNDQLLKAYFLPLLELHNRLGLPVAMRDKEVKVFVVENTNSYHDCSNSHTYVRIIGIPVKLARFAERRLHSGSQTF</sequence>
<keyword evidence="10" id="KW-0539">Nucleus</keyword>
<feature type="region of interest" description="Disordered" evidence="14">
    <location>
        <begin position="924"/>
        <end position="989"/>
    </location>
</feature>
<comment type="caution">
    <text evidence="17">The sequence shown here is derived from an EMBL/GenBank/DDBJ whole genome shotgun (WGS) entry which is preliminary data.</text>
</comment>
<evidence type="ECO:0000256" key="2">
    <source>
        <dbReference type="ARBA" id="ARBA00022553"/>
    </source>
</evidence>
<keyword evidence="2" id="KW-0597">Phosphoprotein</keyword>
<dbReference type="InterPro" id="IPR051969">
    <property type="entry name" value="Zinc-finger_DNA-bd_regulators"/>
</dbReference>
<dbReference type="Proteomes" id="UP000618051">
    <property type="component" value="Unassembled WGS sequence"/>
</dbReference>
<dbReference type="PROSITE" id="PS50157">
    <property type="entry name" value="ZINC_FINGER_C2H2_2"/>
    <property type="match status" value="4"/>
</dbReference>
<reference evidence="18" key="3">
    <citation type="submission" date="2022-01" db="EMBL/GenBank/DDBJ databases">
        <authorList>
            <person name="Rubenstein D.R."/>
        </authorList>
    </citation>
    <scope>NUCLEOTIDE SEQUENCE</scope>
    <source>
        <strain evidence="18">SS15</strain>
        <tissue evidence="18">Liver</tissue>
    </source>
</reference>
<feature type="compositionally biased region" description="Basic and acidic residues" evidence="14">
    <location>
        <begin position="1657"/>
        <end position="1669"/>
    </location>
</feature>
<dbReference type="GO" id="GO:0045892">
    <property type="term" value="P:negative regulation of DNA-templated transcription"/>
    <property type="evidence" value="ECO:0007669"/>
    <property type="project" value="UniProtKB-ARBA"/>
</dbReference>
<evidence type="ECO:0000259" key="16">
    <source>
        <dbReference type="PROSITE" id="PS51811"/>
    </source>
</evidence>
<feature type="domain" description="C2H2-type" evidence="15">
    <location>
        <begin position="555"/>
        <end position="582"/>
    </location>
</feature>
<evidence type="ECO:0000313" key="19">
    <source>
        <dbReference type="Proteomes" id="UP000618051"/>
    </source>
</evidence>
<keyword evidence="5 13" id="KW-0863">Zinc-finger</keyword>
<feature type="region of interest" description="Disordered" evidence="14">
    <location>
        <begin position="1087"/>
        <end position="1185"/>
    </location>
</feature>
<feature type="region of interest" description="Disordered" evidence="14">
    <location>
        <begin position="673"/>
        <end position="724"/>
    </location>
</feature>
<evidence type="ECO:0000256" key="13">
    <source>
        <dbReference type="PROSITE-ProRule" id="PRU00042"/>
    </source>
</evidence>
<dbReference type="SMART" id="SM00355">
    <property type="entry name" value="ZnF_C2H2"/>
    <property type="match status" value="5"/>
</dbReference>
<comment type="subcellular location">
    <subcellularLocation>
        <location evidence="1">Nucleus</location>
    </subcellularLocation>
</comment>
<dbReference type="Gene3D" id="3.30.160.60">
    <property type="entry name" value="Classic Zinc Finger"/>
    <property type="match status" value="4"/>
</dbReference>
<dbReference type="InterPro" id="IPR036236">
    <property type="entry name" value="Znf_C2H2_sf"/>
</dbReference>
<dbReference type="SUPFAM" id="SSF57667">
    <property type="entry name" value="beta-beta-alpha zinc fingers"/>
    <property type="match status" value="3"/>
</dbReference>
<feature type="region of interest" description="Disordered" evidence="14">
    <location>
        <begin position="1828"/>
        <end position="1862"/>
    </location>
</feature>
<feature type="region of interest" description="Disordered" evidence="14">
    <location>
        <begin position="2085"/>
        <end position="2204"/>
    </location>
</feature>
<dbReference type="GO" id="GO:0000978">
    <property type="term" value="F:RNA polymerase II cis-regulatory region sequence-specific DNA binding"/>
    <property type="evidence" value="ECO:0007669"/>
    <property type="project" value="TreeGrafter"/>
</dbReference>
<feature type="domain" description="CCHC HIVEP-type" evidence="16">
    <location>
        <begin position="864"/>
        <end position="894"/>
    </location>
</feature>
<feature type="region of interest" description="Disordered" evidence="14">
    <location>
        <begin position="126"/>
        <end position="167"/>
    </location>
</feature>